<evidence type="ECO:0000256" key="10">
    <source>
        <dbReference type="ARBA" id="ARBA00022915"/>
    </source>
</evidence>
<evidence type="ECO:0000256" key="11">
    <source>
        <dbReference type="ARBA" id="ARBA00023154"/>
    </source>
</evidence>
<dbReference type="InterPro" id="IPR002933">
    <property type="entry name" value="Peptidase_M20"/>
</dbReference>
<dbReference type="InterPro" id="IPR050072">
    <property type="entry name" value="Peptidase_M20A"/>
</dbReference>
<evidence type="ECO:0000259" key="16">
    <source>
        <dbReference type="Pfam" id="PF07687"/>
    </source>
</evidence>
<dbReference type="PROSITE" id="PS00758">
    <property type="entry name" value="ARGE_DAPE_CPG2_1"/>
    <property type="match status" value="1"/>
</dbReference>
<name>A0A6N8FBX2_9GAMM</name>
<evidence type="ECO:0000256" key="7">
    <source>
        <dbReference type="ARBA" id="ARBA00022723"/>
    </source>
</evidence>
<comment type="catalytic activity">
    <reaction evidence="14 15">
        <text>N-succinyl-(2S,6S)-2,6-diaminopimelate + H2O = (2S,6S)-2,6-diaminopimelate + succinate</text>
        <dbReference type="Rhea" id="RHEA:22608"/>
        <dbReference type="ChEBI" id="CHEBI:15377"/>
        <dbReference type="ChEBI" id="CHEBI:30031"/>
        <dbReference type="ChEBI" id="CHEBI:57609"/>
        <dbReference type="ChEBI" id="CHEBI:58087"/>
        <dbReference type="EC" id="3.5.1.18"/>
    </reaction>
</comment>
<evidence type="ECO:0000256" key="15">
    <source>
        <dbReference type="HAMAP-Rule" id="MF_01690"/>
    </source>
</evidence>
<dbReference type="GO" id="GO:0008270">
    <property type="term" value="F:zinc ion binding"/>
    <property type="evidence" value="ECO:0007669"/>
    <property type="project" value="UniProtKB-UniRule"/>
</dbReference>
<feature type="binding site" evidence="15">
    <location>
        <position position="197"/>
    </location>
    <ligand>
        <name>Zn(2+)</name>
        <dbReference type="ChEBI" id="CHEBI:29105"/>
        <label>1</label>
    </ligand>
</feature>
<dbReference type="EC" id="3.5.1.18" evidence="4 15"/>
<evidence type="ECO:0000256" key="8">
    <source>
        <dbReference type="ARBA" id="ARBA00022801"/>
    </source>
</evidence>
<dbReference type="Gene3D" id="3.40.630.10">
    <property type="entry name" value="Zn peptidases"/>
    <property type="match status" value="2"/>
</dbReference>
<dbReference type="UniPathway" id="UPA00034">
    <property type="reaction ID" value="UER00021"/>
</dbReference>
<comment type="function">
    <text evidence="15">Catalyzes the hydrolysis of N-succinyl-L,L-diaminopimelic acid (SDAP), forming succinate and LL-2,6-diaminopimelate (DAP), an intermediate involved in the bacterial biosynthesis of lysine and meso-diaminopimelic acid, an essential component of bacterial cell walls.</text>
</comment>
<comment type="subunit">
    <text evidence="3 15">Homodimer.</text>
</comment>
<feature type="binding site" evidence="15">
    <location>
        <position position="169"/>
    </location>
    <ligand>
        <name>Zn(2+)</name>
        <dbReference type="ChEBI" id="CHEBI:29105"/>
        <label>2</label>
    </ligand>
</feature>
<keyword evidence="9 15" id="KW-0862">Zinc</keyword>
<comment type="cofactor">
    <cofactor evidence="15">
        <name>Zn(2+)</name>
        <dbReference type="ChEBI" id="CHEBI:29105"/>
    </cofactor>
    <cofactor evidence="15">
        <name>Co(2+)</name>
        <dbReference type="ChEBI" id="CHEBI:48828"/>
    </cofactor>
    <text evidence="15">Binds 2 Zn(2+) or Co(2+) ions per subunit.</text>
</comment>
<keyword evidence="18" id="KW-1185">Reference proteome</keyword>
<evidence type="ECO:0000256" key="13">
    <source>
        <dbReference type="ARBA" id="ARBA00031891"/>
    </source>
</evidence>
<dbReference type="InterPro" id="IPR036264">
    <property type="entry name" value="Bact_exopeptidase_dim_dom"/>
</dbReference>
<evidence type="ECO:0000256" key="4">
    <source>
        <dbReference type="ARBA" id="ARBA00011921"/>
    </source>
</evidence>
<dbReference type="EMBL" id="WOCD01000005">
    <property type="protein sequence ID" value="MUH73604.1"/>
    <property type="molecule type" value="Genomic_DNA"/>
</dbReference>
<dbReference type="NCBIfam" id="NF009557">
    <property type="entry name" value="PRK13009.1"/>
    <property type="match status" value="1"/>
</dbReference>
<feature type="binding site" evidence="15">
    <location>
        <position position="134"/>
    </location>
    <ligand>
        <name>Zn(2+)</name>
        <dbReference type="ChEBI" id="CHEBI:29105"/>
        <label>1</label>
    </ligand>
</feature>
<evidence type="ECO:0000256" key="6">
    <source>
        <dbReference type="ARBA" id="ARBA00022605"/>
    </source>
</evidence>
<dbReference type="SUPFAM" id="SSF53187">
    <property type="entry name" value="Zn-dependent exopeptidases"/>
    <property type="match status" value="1"/>
</dbReference>
<feature type="binding site" evidence="15">
    <location>
        <position position="101"/>
    </location>
    <ligand>
        <name>Zn(2+)</name>
        <dbReference type="ChEBI" id="CHEBI:29105"/>
        <label>1</label>
    </ligand>
</feature>
<sequence>MQTSSQTRATNAPARSNIEPKVAVDAALHSDQSVELQQALTHLTQLVHRPSVTPNDAGCQQYITRILQQIGFSIESFEKQGVSNLIAKIGSGPIRVAFSGHTDVVPAPYPENWSSDPFTLAIDGEKITGRGVADMKGGVAAMLAAFEMVVAHLDFDQFTFYFLITSDEEGEAEFGTQEIIDKLENRGELPHLCIVGEPSSQTVVGDVLKIGRRGSLSGEITIHGQQGHVAYPTNANNAAHKAMTLGSWLSSLSWDEGTKDFPGTHLQITAINTGEWTDNIIPGRCTLQFNVRYSHKVSQEDIVKRINDGLMQLKQLTSDINIEWSRPCLPYLTSAENIESHHFSNDIESTKLLQGFDLIVEAEKAIFSEVSIFPRLSVSGGTSDGRFISNKGAQVVELGLPNHSIHKTNEHIHKQDLLSLTKIYKRLLLNMMTK</sequence>
<keyword evidence="12 15" id="KW-0170">Cobalt</keyword>
<dbReference type="SUPFAM" id="SSF55031">
    <property type="entry name" value="Bacterial exopeptidase dimerisation domain"/>
    <property type="match status" value="1"/>
</dbReference>
<dbReference type="Pfam" id="PF01546">
    <property type="entry name" value="Peptidase_M20"/>
    <property type="match status" value="1"/>
</dbReference>
<comment type="similarity">
    <text evidence="2 15">Belongs to the peptidase M20A family. DapE subfamily.</text>
</comment>
<dbReference type="NCBIfam" id="TIGR01246">
    <property type="entry name" value="dapE_proteo"/>
    <property type="match status" value="1"/>
</dbReference>
<feature type="active site" evidence="15">
    <location>
        <position position="103"/>
    </location>
</feature>
<dbReference type="GO" id="GO:0009089">
    <property type="term" value="P:lysine biosynthetic process via diaminopimelate"/>
    <property type="evidence" value="ECO:0007669"/>
    <property type="project" value="UniProtKB-UniRule"/>
</dbReference>
<dbReference type="InterPro" id="IPR001261">
    <property type="entry name" value="ArgE/DapE_CS"/>
</dbReference>
<dbReference type="GO" id="GO:0008777">
    <property type="term" value="F:acetylornithine deacetylase activity"/>
    <property type="evidence" value="ECO:0007669"/>
    <property type="project" value="TreeGrafter"/>
</dbReference>
<dbReference type="GO" id="GO:0019877">
    <property type="term" value="P:diaminopimelate biosynthetic process"/>
    <property type="evidence" value="ECO:0007669"/>
    <property type="project" value="UniProtKB-UniRule"/>
</dbReference>
<proteinExistence type="inferred from homology"/>
<dbReference type="GO" id="GO:0050897">
    <property type="term" value="F:cobalt ion binding"/>
    <property type="evidence" value="ECO:0007669"/>
    <property type="project" value="UniProtKB-UniRule"/>
</dbReference>
<comment type="caution">
    <text evidence="17">The sequence shown here is derived from an EMBL/GenBank/DDBJ whole genome shotgun (WGS) entry which is preliminary data.</text>
</comment>
<dbReference type="GO" id="GO:0009014">
    <property type="term" value="F:succinyl-diaminopimelate desuccinylase activity"/>
    <property type="evidence" value="ECO:0007669"/>
    <property type="project" value="UniProtKB-UniRule"/>
</dbReference>
<feature type="active site" description="Proton acceptor" evidence="15">
    <location>
        <position position="168"/>
    </location>
</feature>
<dbReference type="GO" id="GO:0006526">
    <property type="term" value="P:L-arginine biosynthetic process"/>
    <property type="evidence" value="ECO:0007669"/>
    <property type="project" value="TreeGrafter"/>
</dbReference>
<dbReference type="Proteomes" id="UP000439994">
    <property type="component" value="Unassembled WGS sequence"/>
</dbReference>
<dbReference type="InterPro" id="IPR011650">
    <property type="entry name" value="Peptidase_M20_dimer"/>
</dbReference>
<organism evidence="17 18">
    <name type="scientific">Psychrosphaera haliotis</name>
    <dbReference type="NCBI Taxonomy" id="555083"/>
    <lineage>
        <taxon>Bacteria</taxon>
        <taxon>Pseudomonadati</taxon>
        <taxon>Pseudomonadota</taxon>
        <taxon>Gammaproteobacteria</taxon>
        <taxon>Alteromonadales</taxon>
        <taxon>Pseudoalteromonadaceae</taxon>
        <taxon>Psychrosphaera</taxon>
    </lineage>
</organism>
<accession>A0A6N8FBX2</accession>
<evidence type="ECO:0000256" key="2">
    <source>
        <dbReference type="ARBA" id="ARBA00006746"/>
    </source>
</evidence>
<dbReference type="PANTHER" id="PTHR43808">
    <property type="entry name" value="ACETYLORNITHINE DEACETYLASE"/>
    <property type="match status" value="1"/>
</dbReference>
<dbReference type="InterPro" id="IPR005941">
    <property type="entry name" value="DapE_proteobac"/>
</dbReference>
<dbReference type="HAMAP" id="MF_01690">
    <property type="entry name" value="DapE"/>
    <property type="match status" value="1"/>
</dbReference>
<evidence type="ECO:0000313" key="17">
    <source>
        <dbReference type="EMBL" id="MUH73604.1"/>
    </source>
</evidence>
<keyword evidence="8 15" id="KW-0378">Hydrolase</keyword>
<dbReference type="RefSeq" id="WP_155696982.1">
    <property type="nucleotide sequence ID" value="NZ_WOCD01000005.1"/>
</dbReference>
<comment type="pathway">
    <text evidence="1 15">Amino-acid biosynthesis; L-lysine biosynthesis via DAP pathway; LL-2,6-diaminopimelate from (S)-tetrahydrodipicolinate (succinylase route): step 3/3.</text>
</comment>
<keyword evidence="7 15" id="KW-0479">Metal-binding</keyword>
<feature type="domain" description="Peptidase M20 dimerisation" evidence="16">
    <location>
        <begin position="210"/>
        <end position="309"/>
    </location>
</feature>
<keyword evidence="6 15" id="KW-0028">Amino-acid biosynthesis</keyword>
<reference evidence="17 18" key="1">
    <citation type="submission" date="2019-11" db="EMBL/GenBank/DDBJ databases">
        <title>P. haliotis isolates from Z. marina roots.</title>
        <authorList>
            <person name="Cohen M."/>
            <person name="Jospin G."/>
            <person name="Eisen J.A."/>
            <person name="Coil D.A."/>
        </authorList>
    </citation>
    <scope>NUCLEOTIDE SEQUENCE [LARGE SCALE GENOMIC DNA]</scope>
    <source>
        <strain evidence="17 18">UCD-MCMsp1aY</strain>
    </source>
</reference>
<feature type="binding site" evidence="15">
    <location>
        <position position="134"/>
    </location>
    <ligand>
        <name>Zn(2+)</name>
        <dbReference type="ChEBI" id="CHEBI:29105"/>
        <label>2</label>
    </ligand>
</feature>
<dbReference type="OrthoDB" id="9809784at2"/>
<protein>
    <recommendedName>
        <fullName evidence="5 15">Succinyl-diaminopimelate desuccinylase</fullName>
        <shortName evidence="15">SDAP desuccinylase</shortName>
        <ecNumber evidence="4 15">3.5.1.18</ecNumber>
    </recommendedName>
    <alternativeName>
        <fullName evidence="13 15">N-succinyl-LL-2,6-diaminoheptanedioate amidohydrolase</fullName>
    </alternativeName>
</protein>
<evidence type="ECO:0000256" key="14">
    <source>
        <dbReference type="ARBA" id="ARBA00051301"/>
    </source>
</evidence>
<dbReference type="PANTHER" id="PTHR43808:SF31">
    <property type="entry name" value="N-ACETYL-L-CITRULLINE DEACETYLASE"/>
    <property type="match status" value="1"/>
</dbReference>
<evidence type="ECO:0000256" key="1">
    <source>
        <dbReference type="ARBA" id="ARBA00005130"/>
    </source>
</evidence>
<evidence type="ECO:0000256" key="3">
    <source>
        <dbReference type="ARBA" id="ARBA00011738"/>
    </source>
</evidence>
<keyword evidence="10 15" id="KW-0220">Diaminopimelate biosynthesis</keyword>
<evidence type="ECO:0000256" key="12">
    <source>
        <dbReference type="ARBA" id="ARBA00023285"/>
    </source>
</evidence>
<keyword evidence="11 15" id="KW-0457">Lysine biosynthesis</keyword>
<dbReference type="Pfam" id="PF07687">
    <property type="entry name" value="M20_dimer"/>
    <property type="match status" value="1"/>
</dbReference>
<gene>
    <name evidence="15 17" type="primary">dapE</name>
    <name evidence="17" type="ORF">GNP35_14575</name>
</gene>
<dbReference type="AlphaFoldDB" id="A0A6N8FBX2"/>
<evidence type="ECO:0000256" key="9">
    <source>
        <dbReference type="ARBA" id="ARBA00022833"/>
    </source>
</evidence>
<feature type="binding site" evidence="15">
    <location>
        <position position="406"/>
    </location>
    <ligand>
        <name>Zn(2+)</name>
        <dbReference type="ChEBI" id="CHEBI:29105"/>
        <label>2</label>
    </ligand>
</feature>
<dbReference type="Gene3D" id="3.30.70.360">
    <property type="match status" value="1"/>
</dbReference>
<evidence type="ECO:0000313" key="18">
    <source>
        <dbReference type="Proteomes" id="UP000439994"/>
    </source>
</evidence>
<evidence type="ECO:0000256" key="5">
    <source>
        <dbReference type="ARBA" id="ARBA00022391"/>
    </source>
</evidence>